<evidence type="ECO:0000256" key="5">
    <source>
        <dbReference type="ARBA" id="ARBA00022737"/>
    </source>
</evidence>
<dbReference type="Proteomes" id="UP000663842">
    <property type="component" value="Unassembled WGS sequence"/>
</dbReference>
<dbReference type="SUPFAM" id="SSF57850">
    <property type="entry name" value="RING/U-box"/>
    <property type="match status" value="3"/>
</dbReference>
<evidence type="ECO:0000256" key="1">
    <source>
        <dbReference type="ARBA" id="ARBA00001798"/>
    </source>
</evidence>
<dbReference type="InterPro" id="IPR045840">
    <property type="entry name" value="Ariadne"/>
</dbReference>
<dbReference type="EMBL" id="CAJOBF010000077">
    <property type="protein sequence ID" value="CAF3740786.1"/>
    <property type="molecule type" value="Genomic_DNA"/>
</dbReference>
<sequence>MQSKISLATITTDEKIKYYLLTENEALHEITKTVKDVNEILNLPSTTLVRLILNNFHWDQDMLTGKFSFILMKIRKFYFVLEKFFTDPEKLFKELNVANPYLSPSLQSNPLSPGHAPERDPMLAVVEQMATDNTNKICRTCYSENPSGEFYALRCRHQHCLTCWHSYLEVNIGQHGCLRPIYCLSRCLEVIDDEKILELLSNDQNLCDRYRNNLVKAFVEANRLTQWCPGNGCATIVKLNTYSANRAHVIECDNCKTTFCFQCSKPWHEPIQCSLLAKWEQKNRDESMTGTWVIANTKDCPKCHSAIEKNGGCNHMTCRKPGCGYEFCWLCFGDWKSHATQQCNVYHAQATEEAQATAREILKRYIHYFTRYQAHSQSLELESKLKEKVEERQKEMEARAMTYADRQAPDKAFEVLQQCRRTLKYTYPFAFYLERNNESIMFEDNQAHLERTTEILSEFLEREFDGQHETVLKLKNTTNFCENRRKILVKDCKDGYSKQRWIGLDPY</sequence>
<dbReference type="InterPro" id="IPR002867">
    <property type="entry name" value="IBR_dom"/>
</dbReference>
<feature type="coiled-coil region" evidence="9">
    <location>
        <begin position="379"/>
        <end position="406"/>
    </location>
</feature>
<evidence type="ECO:0000256" key="9">
    <source>
        <dbReference type="SAM" id="Coils"/>
    </source>
</evidence>
<dbReference type="FunFam" id="1.20.120.1750:FF:000002">
    <property type="entry name" value="RBR-type E3 ubiquitin transferase"/>
    <property type="match status" value="1"/>
</dbReference>
<dbReference type="Gene3D" id="1.20.120.1750">
    <property type="match status" value="1"/>
</dbReference>
<evidence type="ECO:0000313" key="11">
    <source>
        <dbReference type="EMBL" id="CAF3740786.1"/>
    </source>
</evidence>
<dbReference type="GO" id="GO:0061630">
    <property type="term" value="F:ubiquitin protein ligase activity"/>
    <property type="evidence" value="ECO:0007669"/>
    <property type="project" value="UniProtKB-EC"/>
</dbReference>
<dbReference type="GO" id="GO:0008270">
    <property type="term" value="F:zinc ion binding"/>
    <property type="evidence" value="ECO:0007669"/>
    <property type="project" value="UniProtKB-KW"/>
</dbReference>
<keyword evidence="3" id="KW-0808">Transferase</keyword>
<keyword evidence="8" id="KW-0862">Zinc</keyword>
<evidence type="ECO:0000256" key="6">
    <source>
        <dbReference type="ARBA" id="ARBA00022771"/>
    </source>
</evidence>
<dbReference type="GO" id="GO:0016567">
    <property type="term" value="P:protein ubiquitination"/>
    <property type="evidence" value="ECO:0007669"/>
    <property type="project" value="InterPro"/>
</dbReference>
<dbReference type="Pfam" id="PF22191">
    <property type="entry name" value="IBR_1"/>
    <property type="match status" value="1"/>
</dbReference>
<dbReference type="AlphaFoldDB" id="A0A818XSA2"/>
<evidence type="ECO:0000313" key="12">
    <source>
        <dbReference type="Proteomes" id="UP000663842"/>
    </source>
</evidence>
<feature type="domain" description="RING-type" evidence="10">
    <location>
        <begin position="134"/>
        <end position="347"/>
    </location>
</feature>
<dbReference type="EC" id="2.3.2.31" evidence="2"/>
<dbReference type="Pfam" id="PF01485">
    <property type="entry name" value="IBR"/>
    <property type="match status" value="1"/>
</dbReference>
<proteinExistence type="predicted"/>
<gene>
    <name evidence="11" type="ORF">UXM345_LOCUS1414</name>
</gene>
<dbReference type="InterPro" id="IPR013083">
    <property type="entry name" value="Znf_RING/FYVE/PHD"/>
</dbReference>
<dbReference type="Gene3D" id="3.30.40.10">
    <property type="entry name" value="Zinc/RING finger domain, C3HC4 (zinc finger)"/>
    <property type="match status" value="1"/>
</dbReference>
<dbReference type="PANTHER" id="PTHR11685">
    <property type="entry name" value="RBR FAMILY RING FINGER AND IBR DOMAIN-CONTAINING"/>
    <property type="match status" value="1"/>
</dbReference>
<keyword evidence="7" id="KW-0833">Ubl conjugation pathway</keyword>
<keyword evidence="9" id="KW-0175">Coiled coil</keyword>
<dbReference type="CDD" id="cd20356">
    <property type="entry name" value="Rcat_RBR_HHARI-like"/>
    <property type="match status" value="1"/>
</dbReference>
<evidence type="ECO:0000256" key="8">
    <source>
        <dbReference type="ARBA" id="ARBA00022833"/>
    </source>
</evidence>
<dbReference type="PROSITE" id="PS51873">
    <property type="entry name" value="TRIAD"/>
    <property type="match status" value="1"/>
</dbReference>
<dbReference type="Pfam" id="PF19422">
    <property type="entry name" value="Ariadne"/>
    <property type="match status" value="1"/>
</dbReference>
<comment type="catalytic activity">
    <reaction evidence="1">
        <text>[E2 ubiquitin-conjugating enzyme]-S-ubiquitinyl-L-cysteine + [acceptor protein]-L-lysine = [E2 ubiquitin-conjugating enzyme]-L-cysteine + [acceptor protein]-N(6)-ubiquitinyl-L-lysine.</text>
        <dbReference type="EC" id="2.3.2.31"/>
    </reaction>
</comment>
<keyword evidence="4" id="KW-0479">Metal-binding</keyword>
<reference evidence="11" key="1">
    <citation type="submission" date="2021-02" db="EMBL/GenBank/DDBJ databases">
        <authorList>
            <person name="Nowell W R."/>
        </authorList>
    </citation>
    <scope>NUCLEOTIDE SEQUENCE</scope>
</reference>
<dbReference type="InterPro" id="IPR031127">
    <property type="entry name" value="E3_UB_ligase_RBR"/>
</dbReference>
<dbReference type="InterPro" id="IPR044066">
    <property type="entry name" value="TRIAD_supradom"/>
</dbReference>
<dbReference type="SMART" id="SM00647">
    <property type="entry name" value="IBR"/>
    <property type="match status" value="2"/>
</dbReference>
<keyword evidence="5" id="KW-0677">Repeat</keyword>
<comment type="caution">
    <text evidence="11">The sequence shown here is derived from an EMBL/GenBank/DDBJ whole genome shotgun (WGS) entry which is preliminary data.</text>
</comment>
<organism evidence="11 12">
    <name type="scientific">Rotaria magnacalcarata</name>
    <dbReference type="NCBI Taxonomy" id="392030"/>
    <lineage>
        <taxon>Eukaryota</taxon>
        <taxon>Metazoa</taxon>
        <taxon>Spiralia</taxon>
        <taxon>Gnathifera</taxon>
        <taxon>Rotifera</taxon>
        <taxon>Eurotatoria</taxon>
        <taxon>Bdelloidea</taxon>
        <taxon>Philodinida</taxon>
        <taxon>Philodinidae</taxon>
        <taxon>Rotaria</taxon>
    </lineage>
</organism>
<evidence type="ECO:0000256" key="7">
    <source>
        <dbReference type="ARBA" id="ARBA00022786"/>
    </source>
</evidence>
<protein>
    <recommendedName>
        <fullName evidence="2">RBR-type E3 ubiquitin transferase</fullName>
        <ecNumber evidence="2">2.3.2.31</ecNumber>
    </recommendedName>
</protein>
<name>A0A818XSA2_9BILA</name>
<keyword evidence="6" id="KW-0863">Zinc-finger</keyword>
<accession>A0A818XSA2</accession>
<evidence type="ECO:0000256" key="3">
    <source>
        <dbReference type="ARBA" id="ARBA00022679"/>
    </source>
</evidence>
<evidence type="ECO:0000256" key="2">
    <source>
        <dbReference type="ARBA" id="ARBA00012251"/>
    </source>
</evidence>
<evidence type="ECO:0000259" key="10">
    <source>
        <dbReference type="PROSITE" id="PS51873"/>
    </source>
</evidence>
<evidence type="ECO:0000256" key="4">
    <source>
        <dbReference type="ARBA" id="ARBA00022723"/>
    </source>
</evidence>